<dbReference type="EMBL" id="JACHXP010000001">
    <property type="protein sequence ID" value="MBB3189132.1"/>
    <property type="molecule type" value="Genomic_DNA"/>
</dbReference>
<accession>A0A839V1B5</accession>
<feature type="region of interest" description="Disordered" evidence="1">
    <location>
        <begin position="189"/>
        <end position="210"/>
    </location>
</feature>
<reference evidence="2 3" key="1">
    <citation type="submission" date="2020-08" db="EMBL/GenBank/DDBJ databases">
        <title>Genomic Encyclopedia of Type Strains, Phase III (KMG-III): the genomes of soil and plant-associated and newly described type strains.</title>
        <authorList>
            <person name="Whitman W."/>
        </authorList>
    </citation>
    <scope>NUCLEOTIDE SEQUENCE [LARGE SCALE GENOMIC DNA]</scope>
    <source>
        <strain evidence="2 3">CECT 7282</strain>
    </source>
</reference>
<evidence type="ECO:0000313" key="2">
    <source>
        <dbReference type="EMBL" id="MBB3189132.1"/>
    </source>
</evidence>
<dbReference type="InterPro" id="IPR012347">
    <property type="entry name" value="Ferritin-like"/>
</dbReference>
<evidence type="ECO:0000313" key="3">
    <source>
        <dbReference type="Proteomes" id="UP000547614"/>
    </source>
</evidence>
<proteinExistence type="predicted"/>
<organism evidence="2 3">
    <name type="scientific">Halomonas cerina</name>
    <dbReference type="NCBI Taxonomy" id="447424"/>
    <lineage>
        <taxon>Bacteria</taxon>
        <taxon>Pseudomonadati</taxon>
        <taxon>Pseudomonadota</taxon>
        <taxon>Gammaproteobacteria</taxon>
        <taxon>Oceanospirillales</taxon>
        <taxon>Halomonadaceae</taxon>
        <taxon>Halomonas</taxon>
    </lineage>
</organism>
<dbReference type="Proteomes" id="UP000547614">
    <property type="component" value="Unassembled WGS sequence"/>
</dbReference>
<comment type="caution">
    <text evidence="2">The sequence shown here is derived from an EMBL/GenBank/DDBJ whole genome shotgun (WGS) entry which is preliminary data.</text>
</comment>
<dbReference type="Gene3D" id="1.20.1260.10">
    <property type="match status" value="1"/>
</dbReference>
<keyword evidence="3" id="KW-1185">Reference proteome</keyword>
<protein>
    <submittedName>
        <fullName evidence="2">Uncharacterized protein</fullName>
    </submittedName>
</protein>
<dbReference type="InterPro" id="IPR009078">
    <property type="entry name" value="Ferritin-like_SF"/>
</dbReference>
<dbReference type="SUPFAM" id="SSF47240">
    <property type="entry name" value="Ferritin-like"/>
    <property type="match status" value="1"/>
</dbReference>
<evidence type="ECO:0000256" key="1">
    <source>
        <dbReference type="SAM" id="MobiDB-lite"/>
    </source>
</evidence>
<name>A0A839V1B5_9GAMM</name>
<dbReference type="RefSeq" id="WP_183323886.1">
    <property type="nucleotide sequence ID" value="NZ_JACHXP010000001.1"/>
</dbReference>
<gene>
    <name evidence="2" type="ORF">FHR94_000350</name>
</gene>
<sequence>MSTPRVTSRDDHPLIKTGQPPCVITLTEELLALANDHERHEYHRYRWLSLRFLTYHRGISKLMQALAGESQQRVKALIEAAASLPIREPVLRDPATQAWQPPAIQSPFFIHDDDVAAHELSRALLEEWRSRRFYEHLQACNGTPDLHGWLNACIGQARSQFQILQEAEGQLPALPCPPREIMRPAVRHASRRGGLGGRRPRPGHPGAATP</sequence>
<dbReference type="AlphaFoldDB" id="A0A839V1B5"/>